<gene>
    <name evidence="2" type="ORF">Glove_151g126</name>
</gene>
<proteinExistence type="predicted"/>
<dbReference type="Proteomes" id="UP000266861">
    <property type="component" value="Unassembled WGS sequence"/>
</dbReference>
<keyword evidence="1" id="KW-0732">Signal</keyword>
<accession>A0A397J2L1</accession>
<evidence type="ECO:0000313" key="2">
    <source>
        <dbReference type="EMBL" id="RHZ79130.1"/>
    </source>
</evidence>
<evidence type="ECO:0000256" key="1">
    <source>
        <dbReference type="SAM" id="SignalP"/>
    </source>
</evidence>
<comment type="caution">
    <text evidence="2">The sequence shown here is derived from an EMBL/GenBank/DDBJ whole genome shotgun (WGS) entry which is preliminary data.</text>
</comment>
<dbReference type="EMBL" id="PQFF01000142">
    <property type="protein sequence ID" value="RHZ79130.1"/>
    <property type="molecule type" value="Genomic_DNA"/>
</dbReference>
<sequence length="201" mass="22405">MKLNTYLLLLVIFAVIASANPFNKSVLNLVKKDKCPITHTDSCCYKHGKGCYPDIVGYAWGTNCNLPVPVGIKCDTTNVPITLIFGIDGDNPGNYAWKYSEPCGGVDGCDCCQQSNREGQYEWEKWCESKWDIKWEKKEKKYCFKYSGCNNPDECCKESTPLCGPGGCQCGYDFQRACAGAIRSYCWAKCGTDAPCKKINK</sequence>
<reference evidence="2 3" key="1">
    <citation type="submission" date="2018-08" db="EMBL/GenBank/DDBJ databases">
        <title>Genome and evolution of the arbuscular mycorrhizal fungus Diversispora epigaea (formerly Glomus versiforme) and its bacterial endosymbionts.</title>
        <authorList>
            <person name="Sun X."/>
            <person name="Fei Z."/>
            <person name="Harrison M."/>
        </authorList>
    </citation>
    <scope>NUCLEOTIDE SEQUENCE [LARGE SCALE GENOMIC DNA]</scope>
    <source>
        <strain evidence="2 3">IT104</strain>
    </source>
</reference>
<organism evidence="2 3">
    <name type="scientific">Diversispora epigaea</name>
    <dbReference type="NCBI Taxonomy" id="1348612"/>
    <lineage>
        <taxon>Eukaryota</taxon>
        <taxon>Fungi</taxon>
        <taxon>Fungi incertae sedis</taxon>
        <taxon>Mucoromycota</taxon>
        <taxon>Glomeromycotina</taxon>
        <taxon>Glomeromycetes</taxon>
        <taxon>Diversisporales</taxon>
        <taxon>Diversisporaceae</taxon>
        <taxon>Diversispora</taxon>
    </lineage>
</organism>
<keyword evidence="3" id="KW-1185">Reference proteome</keyword>
<feature type="signal peptide" evidence="1">
    <location>
        <begin position="1"/>
        <end position="19"/>
    </location>
</feature>
<evidence type="ECO:0000313" key="3">
    <source>
        <dbReference type="Proteomes" id="UP000266861"/>
    </source>
</evidence>
<name>A0A397J2L1_9GLOM</name>
<feature type="chain" id="PRO_5017235705" evidence="1">
    <location>
        <begin position="20"/>
        <end position="201"/>
    </location>
</feature>
<dbReference type="AlphaFoldDB" id="A0A397J2L1"/>
<protein>
    <submittedName>
        <fullName evidence="2">Uncharacterized protein</fullName>
    </submittedName>
</protein>